<sequence>MSSSVVSDSEEQRYVIINYIFECAAKLRLSIMTTASAAVIYHKSAAYLENTNFDHHVTTTSLSLASKYEEEHVKIRDLINVAHRTLHPNDSHLRISDEYHRLRNTLVECELFLIRILGFHCQFSHPHKYLLHYLDTLQNWITKDEWLRVPNLVDLCLSILQDTYYDYHLCAAPSEKDIQPQHRALTCIYLILQTYQIDIQGIDENDHTEWMKVFSSSMTNDILQKIISRINTMYKNVQKSLDIKTDIKQTS</sequence>
<dbReference type="Proteomes" id="UP000663829">
    <property type="component" value="Unassembled WGS sequence"/>
</dbReference>
<dbReference type="InterPro" id="IPR036915">
    <property type="entry name" value="Cyclin-like_sf"/>
</dbReference>
<comment type="caution">
    <text evidence="3">The sequence shown here is derived from an EMBL/GenBank/DDBJ whole genome shotgun (WGS) entry which is preliminary data.</text>
</comment>
<evidence type="ECO:0000256" key="1">
    <source>
        <dbReference type="ARBA" id="ARBA00023127"/>
    </source>
</evidence>
<reference evidence="3" key="1">
    <citation type="submission" date="2021-02" db="EMBL/GenBank/DDBJ databases">
        <authorList>
            <person name="Nowell W R."/>
        </authorList>
    </citation>
    <scope>NUCLEOTIDE SEQUENCE</scope>
</reference>
<name>A0A814A3M4_9BILA</name>
<dbReference type="OrthoDB" id="79090at2759"/>
<evidence type="ECO:0000259" key="2">
    <source>
        <dbReference type="Pfam" id="PF00134"/>
    </source>
</evidence>
<dbReference type="CDD" id="cd20535">
    <property type="entry name" value="CYCLIN_CCNM_CCNQ_rpt2"/>
    <property type="match status" value="1"/>
</dbReference>
<dbReference type="InterPro" id="IPR043198">
    <property type="entry name" value="Cyclin/Ssn8"/>
</dbReference>
<keyword evidence="1" id="KW-0195">Cyclin</keyword>
<proteinExistence type="predicted"/>
<keyword evidence="5" id="KW-1185">Reference proteome</keyword>
<dbReference type="InterPro" id="IPR048055">
    <property type="entry name" value="Cyclin-Q_first_cyclin_box"/>
</dbReference>
<dbReference type="Gene3D" id="1.10.472.10">
    <property type="entry name" value="Cyclin-like"/>
    <property type="match status" value="2"/>
</dbReference>
<evidence type="ECO:0000313" key="4">
    <source>
        <dbReference type="EMBL" id="CAF3688135.1"/>
    </source>
</evidence>
<dbReference type="InterPro" id="IPR048053">
    <property type="entry name" value="Cyclin-Q_second_cyclin_box"/>
</dbReference>
<dbReference type="Proteomes" id="UP000681722">
    <property type="component" value="Unassembled WGS sequence"/>
</dbReference>
<dbReference type="CDD" id="cd20534">
    <property type="entry name" value="CYCLIN_CCNM_CCNQ_rpt1"/>
    <property type="match status" value="1"/>
</dbReference>
<dbReference type="SUPFAM" id="SSF47954">
    <property type="entry name" value="Cyclin-like"/>
    <property type="match status" value="2"/>
</dbReference>
<accession>A0A814A3M4</accession>
<dbReference type="GO" id="GO:0006357">
    <property type="term" value="P:regulation of transcription by RNA polymerase II"/>
    <property type="evidence" value="ECO:0007669"/>
    <property type="project" value="InterPro"/>
</dbReference>
<dbReference type="EMBL" id="CAJOBC010001607">
    <property type="protein sequence ID" value="CAF3688135.1"/>
    <property type="molecule type" value="Genomic_DNA"/>
</dbReference>
<dbReference type="GO" id="GO:0016538">
    <property type="term" value="F:cyclin-dependent protein serine/threonine kinase regulator activity"/>
    <property type="evidence" value="ECO:0007669"/>
    <property type="project" value="InterPro"/>
</dbReference>
<gene>
    <name evidence="3" type="ORF">GPM918_LOCUS8916</name>
    <name evidence="4" type="ORF">SRO942_LOCUS8917</name>
</gene>
<dbReference type="InterPro" id="IPR006671">
    <property type="entry name" value="Cyclin_N"/>
</dbReference>
<dbReference type="Pfam" id="PF00134">
    <property type="entry name" value="Cyclin_N"/>
    <property type="match status" value="1"/>
</dbReference>
<dbReference type="EMBL" id="CAJNOQ010001607">
    <property type="protein sequence ID" value="CAF0906445.1"/>
    <property type="molecule type" value="Genomic_DNA"/>
</dbReference>
<organism evidence="3 5">
    <name type="scientific">Didymodactylos carnosus</name>
    <dbReference type="NCBI Taxonomy" id="1234261"/>
    <lineage>
        <taxon>Eukaryota</taxon>
        <taxon>Metazoa</taxon>
        <taxon>Spiralia</taxon>
        <taxon>Gnathifera</taxon>
        <taxon>Rotifera</taxon>
        <taxon>Eurotatoria</taxon>
        <taxon>Bdelloidea</taxon>
        <taxon>Philodinida</taxon>
        <taxon>Philodinidae</taxon>
        <taxon>Didymodactylos</taxon>
    </lineage>
</organism>
<protein>
    <recommendedName>
        <fullName evidence="2">Cyclin N-terminal domain-containing protein</fullName>
    </recommendedName>
</protein>
<evidence type="ECO:0000313" key="3">
    <source>
        <dbReference type="EMBL" id="CAF0906445.1"/>
    </source>
</evidence>
<dbReference type="AlphaFoldDB" id="A0A814A3M4"/>
<dbReference type="PANTHER" id="PTHR10026">
    <property type="entry name" value="CYCLIN"/>
    <property type="match status" value="1"/>
</dbReference>
<evidence type="ECO:0000313" key="5">
    <source>
        <dbReference type="Proteomes" id="UP000663829"/>
    </source>
</evidence>
<feature type="domain" description="Cyclin N-terminal" evidence="2">
    <location>
        <begin position="9"/>
        <end position="119"/>
    </location>
</feature>